<proteinExistence type="predicted"/>
<dbReference type="Gene3D" id="3.90.550.10">
    <property type="entry name" value="Spore Coat Polysaccharide Biosynthesis Protein SpsA, Chain A"/>
    <property type="match status" value="1"/>
</dbReference>
<dbReference type="InterPro" id="IPR050486">
    <property type="entry name" value="Mannose-1P_guanyltransferase"/>
</dbReference>
<dbReference type="CDD" id="cd04181">
    <property type="entry name" value="NTP_transferase"/>
    <property type="match status" value="1"/>
</dbReference>
<dbReference type="InterPro" id="IPR005835">
    <property type="entry name" value="NTP_transferase_dom"/>
</dbReference>
<accession>A0A2H0NEZ2</accession>
<reference evidence="2 3" key="1">
    <citation type="submission" date="2017-09" db="EMBL/GenBank/DDBJ databases">
        <title>Depth-based differentiation of microbial function through sediment-hosted aquifers and enrichment of novel symbionts in the deep terrestrial subsurface.</title>
        <authorList>
            <person name="Probst A.J."/>
            <person name="Ladd B."/>
            <person name="Jarett J.K."/>
            <person name="Geller-Mcgrath D.E."/>
            <person name="Sieber C.M."/>
            <person name="Emerson J.B."/>
            <person name="Anantharaman K."/>
            <person name="Thomas B.C."/>
            <person name="Malmstrom R."/>
            <person name="Stieglmeier M."/>
            <person name="Klingl A."/>
            <person name="Woyke T."/>
            <person name="Ryan C.M."/>
            <person name="Banfield J.F."/>
        </authorList>
    </citation>
    <scope>NUCLEOTIDE SEQUENCE [LARGE SCALE GENOMIC DNA]</scope>
    <source>
        <strain evidence="2">CG11_big_fil_rev_8_21_14_0_20_38_23</strain>
    </source>
</reference>
<dbReference type="EMBL" id="PCWR01000021">
    <property type="protein sequence ID" value="PIR07459.1"/>
    <property type="molecule type" value="Genomic_DNA"/>
</dbReference>
<name>A0A2H0NEZ2_9BACT</name>
<evidence type="ECO:0000313" key="2">
    <source>
        <dbReference type="EMBL" id="PIR07459.1"/>
    </source>
</evidence>
<feature type="domain" description="Nucleotidyl transferase" evidence="1">
    <location>
        <begin position="8"/>
        <end position="219"/>
    </location>
</feature>
<organism evidence="2 3">
    <name type="scientific">Candidatus Jorgensenbacteria bacterium CG11_big_fil_rev_8_21_14_0_20_38_23</name>
    <dbReference type="NCBI Taxonomy" id="1974594"/>
    <lineage>
        <taxon>Bacteria</taxon>
        <taxon>Candidatus Joergenseniibacteriota</taxon>
    </lineage>
</organism>
<dbReference type="PANTHER" id="PTHR22572">
    <property type="entry name" value="SUGAR-1-PHOSPHATE GUANYL TRANSFERASE"/>
    <property type="match status" value="1"/>
</dbReference>
<evidence type="ECO:0000313" key="3">
    <source>
        <dbReference type="Proteomes" id="UP000228867"/>
    </source>
</evidence>
<dbReference type="Pfam" id="PF00483">
    <property type="entry name" value="NTP_transferase"/>
    <property type="match status" value="1"/>
</dbReference>
<dbReference type="InterPro" id="IPR029044">
    <property type="entry name" value="Nucleotide-diphossugar_trans"/>
</dbReference>
<dbReference type="Proteomes" id="UP000228867">
    <property type="component" value="Unassembled WGS sequence"/>
</dbReference>
<gene>
    <name evidence="2" type="ORF">COV54_00895</name>
</gene>
<sequence>MVSEIKQVVILSAGLGIRLKPITNTIPKPMLPLLNKPMLQWNIEQFKKHGIKEFFINLHYLPEVIKNYFGDGSKWGVKITYSFEPEILGTAGGLKRFEDKLNAVFFLIYGDILSLVDYTKMAEVWNKKADALGIQRVAKTEDYADADVAELDSDGSFLKIHLKPYSQKYSNAYRMRGIFIFKKEILSYIPENTVYEIAKQLLPDIINRGKKFYAYECDDYSKGIDTIEKHREVEEYLKTYV</sequence>
<dbReference type="SUPFAM" id="SSF53448">
    <property type="entry name" value="Nucleotide-diphospho-sugar transferases"/>
    <property type="match status" value="1"/>
</dbReference>
<protein>
    <recommendedName>
        <fullName evidence="1">Nucleotidyl transferase domain-containing protein</fullName>
    </recommendedName>
</protein>
<comment type="caution">
    <text evidence="2">The sequence shown here is derived from an EMBL/GenBank/DDBJ whole genome shotgun (WGS) entry which is preliminary data.</text>
</comment>
<dbReference type="AlphaFoldDB" id="A0A2H0NEZ2"/>
<evidence type="ECO:0000259" key="1">
    <source>
        <dbReference type="Pfam" id="PF00483"/>
    </source>
</evidence>